<keyword evidence="2" id="KW-0812">Transmembrane</keyword>
<dbReference type="Pfam" id="PF01832">
    <property type="entry name" value="Glucosaminidase"/>
    <property type="match status" value="1"/>
</dbReference>
<feature type="transmembrane region" description="Helical" evidence="2">
    <location>
        <begin position="9"/>
        <end position="27"/>
    </location>
</feature>
<dbReference type="EMBL" id="JBHUOQ010000004">
    <property type="protein sequence ID" value="MFD2830882.1"/>
    <property type="molecule type" value="Genomic_DNA"/>
</dbReference>
<evidence type="ECO:0000313" key="5">
    <source>
        <dbReference type="Proteomes" id="UP001597519"/>
    </source>
</evidence>
<accession>A0ABW5WY00</accession>
<evidence type="ECO:0000256" key="1">
    <source>
        <dbReference type="ARBA" id="ARBA00006088"/>
    </source>
</evidence>
<proteinExistence type="inferred from homology"/>
<sequence length="270" mass="30443">MDNRVKDNWLLIAVCLIMIVFVITFIFSEVAVEDVGNVENRYDYTFQEALERQLTNGTTDLRFQDGYLNRASESDIRQAMSIDERHIFEFLHLNEKVNLTEDEVNQLLQGRGILEGQGAAFLDAQERYDINLIYLISHAQVETGNGSSELAEGISPDGSGETYYNFFGIGAFDSQAVEAGSSHAVEQNWDSPESAISGGAEFISESYVNNSQRTLYEIRWNPNNPGVHQYATDIAWSESIAGIMERYYHDANLETPEIERVYYQGADSGE</sequence>
<organism evidence="4 5">
    <name type="scientific">Corticicoccus populi</name>
    <dbReference type="NCBI Taxonomy" id="1812821"/>
    <lineage>
        <taxon>Bacteria</taxon>
        <taxon>Bacillati</taxon>
        <taxon>Bacillota</taxon>
        <taxon>Bacilli</taxon>
        <taxon>Bacillales</taxon>
        <taxon>Staphylococcaceae</taxon>
        <taxon>Corticicoccus</taxon>
    </lineage>
</organism>
<evidence type="ECO:0000313" key="4">
    <source>
        <dbReference type="EMBL" id="MFD2830882.1"/>
    </source>
</evidence>
<comment type="similarity">
    <text evidence="1">In the N-terminal section; belongs to the N-acetylmuramoyl-L-alanine amidase 2 family.</text>
</comment>
<keyword evidence="2" id="KW-0472">Membrane</keyword>
<comment type="caution">
    <text evidence="4">The sequence shown here is derived from an EMBL/GenBank/DDBJ whole genome shotgun (WGS) entry which is preliminary data.</text>
</comment>
<protein>
    <submittedName>
        <fullName evidence="4">N-acetylglucosaminidase</fullName>
    </submittedName>
</protein>
<dbReference type="InterPro" id="IPR002901">
    <property type="entry name" value="MGlyc_endo_b_GlcNAc-like_dom"/>
</dbReference>
<feature type="domain" description="Mannosyl-glycoprotein endo-beta-N-acetylglucosamidase-like" evidence="3">
    <location>
        <begin position="106"/>
        <end position="250"/>
    </location>
</feature>
<evidence type="ECO:0000256" key="2">
    <source>
        <dbReference type="SAM" id="Phobius"/>
    </source>
</evidence>
<gene>
    <name evidence="4" type="ORF">ACFSX4_10455</name>
</gene>
<name>A0ABW5WY00_9STAP</name>
<dbReference type="SMART" id="SM00047">
    <property type="entry name" value="LYZ2"/>
    <property type="match status" value="1"/>
</dbReference>
<dbReference type="Gene3D" id="1.10.530.10">
    <property type="match status" value="1"/>
</dbReference>
<dbReference type="RefSeq" id="WP_377774335.1">
    <property type="nucleotide sequence ID" value="NZ_JBHUOQ010000004.1"/>
</dbReference>
<reference evidence="5" key="1">
    <citation type="journal article" date="2019" name="Int. J. Syst. Evol. Microbiol.">
        <title>The Global Catalogue of Microorganisms (GCM) 10K type strain sequencing project: providing services to taxonomists for standard genome sequencing and annotation.</title>
        <authorList>
            <consortium name="The Broad Institute Genomics Platform"/>
            <consortium name="The Broad Institute Genome Sequencing Center for Infectious Disease"/>
            <person name="Wu L."/>
            <person name="Ma J."/>
        </authorList>
    </citation>
    <scope>NUCLEOTIDE SEQUENCE [LARGE SCALE GENOMIC DNA]</scope>
    <source>
        <strain evidence="5">KCTC 33575</strain>
    </source>
</reference>
<dbReference type="Proteomes" id="UP001597519">
    <property type="component" value="Unassembled WGS sequence"/>
</dbReference>
<keyword evidence="2" id="KW-1133">Transmembrane helix</keyword>
<keyword evidence="5" id="KW-1185">Reference proteome</keyword>
<evidence type="ECO:0000259" key="3">
    <source>
        <dbReference type="SMART" id="SM00047"/>
    </source>
</evidence>